<dbReference type="EnsemblBacteria" id="ABF43565">
    <property type="protein sequence ID" value="ABF43565"/>
    <property type="gene ID" value="Acid345_4565"/>
</dbReference>
<protein>
    <recommendedName>
        <fullName evidence="4">Lipoprotein</fullName>
    </recommendedName>
</protein>
<dbReference type="HOGENOM" id="CLU_1370511_0_0_0"/>
<dbReference type="OrthoDB" id="119905at2"/>
<dbReference type="STRING" id="204669.Acid345_4565"/>
<sequence>MKRILLVVSIALLLMFAGCKISERGEDGKDKKVDIKTPFGSLKVDEDVNPKDTGLPLYANSKRYQSGNDSHGANVNISSGLFGVKVVAVEFTTPDAPDKVRAYYEDALKTYGKVVVCQGTYNNNVNVDRKPDDADRPVDCSEGHSDNSDGVQLKVGTKARQHVVAVKPDGSGTRFALVYVNARGKESGS</sequence>
<evidence type="ECO:0000313" key="2">
    <source>
        <dbReference type="EMBL" id="ABF43565.1"/>
    </source>
</evidence>
<evidence type="ECO:0000256" key="1">
    <source>
        <dbReference type="SAM" id="MobiDB-lite"/>
    </source>
</evidence>
<dbReference type="PROSITE" id="PS51257">
    <property type="entry name" value="PROKAR_LIPOPROTEIN"/>
    <property type="match status" value="1"/>
</dbReference>
<dbReference type="KEGG" id="aba:Acid345_4565"/>
<dbReference type="EMBL" id="CP000360">
    <property type="protein sequence ID" value="ABF43565.1"/>
    <property type="molecule type" value="Genomic_DNA"/>
</dbReference>
<evidence type="ECO:0008006" key="4">
    <source>
        <dbReference type="Google" id="ProtNLM"/>
    </source>
</evidence>
<feature type="compositionally biased region" description="Basic and acidic residues" evidence="1">
    <location>
        <begin position="127"/>
        <end position="147"/>
    </location>
</feature>
<accession>Q1IHT5</accession>
<feature type="region of interest" description="Disordered" evidence="1">
    <location>
        <begin position="127"/>
        <end position="151"/>
    </location>
</feature>
<dbReference type="Proteomes" id="UP000002432">
    <property type="component" value="Chromosome"/>
</dbReference>
<name>Q1IHT5_KORVE</name>
<organism evidence="2 3">
    <name type="scientific">Koribacter versatilis (strain Ellin345)</name>
    <dbReference type="NCBI Taxonomy" id="204669"/>
    <lineage>
        <taxon>Bacteria</taxon>
        <taxon>Pseudomonadati</taxon>
        <taxon>Acidobacteriota</taxon>
        <taxon>Terriglobia</taxon>
        <taxon>Terriglobales</taxon>
        <taxon>Candidatus Korobacteraceae</taxon>
        <taxon>Candidatus Korobacter</taxon>
    </lineage>
</organism>
<dbReference type="AlphaFoldDB" id="Q1IHT5"/>
<gene>
    <name evidence="2" type="ordered locus">Acid345_4565</name>
</gene>
<dbReference type="eggNOG" id="ENOG5032R7J">
    <property type="taxonomic scope" value="Bacteria"/>
</dbReference>
<proteinExistence type="predicted"/>
<dbReference type="RefSeq" id="WP_011525362.1">
    <property type="nucleotide sequence ID" value="NC_008009.1"/>
</dbReference>
<reference evidence="2 3" key="1">
    <citation type="journal article" date="2009" name="Appl. Environ. Microbiol.">
        <title>Three genomes from the phylum Acidobacteria provide insight into the lifestyles of these microorganisms in soils.</title>
        <authorList>
            <person name="Ward N.L."/>
            <person name="Challacombe J.F."/>
            <person name="Janssen P.H."/>
            <person name="Henrissat B."/>
            <person name="Coutinho P.M."/>
            <person name="Wu M."/>
            <person name="Xie G."/>
            <person name="Haft D.H."/>
            <person name="Sait M."/>
            <person name="Badger J."/>
            <person name="Barabote R.D."/>
            <person name="Bradley B."/>
            <person name="Brettin T.S."/>
            <person name="Brinkac L.M."/>
            <person name="Bruce D."/>
            <person name="Creasy T."/>
            <person name="Daugherty S.C."/>
            <person name="Davidsen T.M."/>
            <person name="DeBoy R.T."/>
            <person name="Detter J.C."/>
            <person name="Dodson R.J."/>
            <person name="Durkin A.S."/>
            <person name="Ganapathy A."/>
            <person name="Gwinn-Giglio M."/>
            <person name="Han C.S."/>
            <person name="Khouri H."/>
            <person name="Kiss H."/>
            <person name="Kothari S.P."/>
            <person name="Madupu R."/>
            <person name="Nelson K.E."/>
            <person name="Nelson W.C."/>
            <person name="Paulsen I."/>
            <person name="Penn K."/>
            <person name="Ren Q."/>
            <person name="Rosovitz M.J."/>
            <person name="Selengut J.D."/>
            <person name="Shrivastava S."/>
            <person name="Sullivan S.A."/>
            <person name="Tapia R."/>
            <person name="Thompson L.S."/>
            <person name="Watkins K.L."/>
            <person name="Yang Q."/>
            <person name="Yu C."/>
            <person name="Zafar N."/>
            <person name="Zhou L."/>
            <person name="Kuske C.R."/>
        </authorList>
    </citation>
    <scope>NUCLEOTIDE SEQUENCE [LARGE SCALE GENOMIC DNA]</scope>
    <source>
        <strain evidence="2 3">Ellin345</strain>
    </source>
</reference>
<evidence type="ECO:0000313" key="3">
    <source>
        <dbReference type="Proteomes" id="UP000002432"/>
    </source>
</evidence>
<keyword evidence="3" id="KW-1185">Reference proteome</keyword>